<comment type="caution">
    <text evidence="3">The sequence shown here is derived from an EMBL/GenBank/DDBJ whole genome shotgun (WGS) entry which is preliminary data.</text>
</comment>
<dbReference type="SUPFAM" id="SSF53335">
    <property type="entry name" value="S-adenosyl-L-methionine-dependent methyltransferases"/>
    <property type="match status" value="1"/>
</dbReference>
<dbReference type="GO" id="GO:0008757">
    <property type="term" value="F:S-adenosylmethionine-dependent methyltransferase activity"/>
    <property type="evidence" value="ECO:0007669"/>
    <property type="project" value="InterPro"/>
</dbReference>
<dbReference type="CDD" id="cd02440">
    <property type="entry name" value="AdoMet_MTases"/>
    <property type="match status" value="1"/>
</dbReference>
<gene>
    <name evidence="3" type="primary">PLEST002204</name>
    <name evidence="3" type="ORF">PLESTB_000739500</name>
</gene>
<protein>
    <recommendedName>
        <fullName evidence="2">Methyltransferase type 11 domain-containing protein</fullName>
    </recommendedName>
</protein>
<dbReference type="InterPro" id="IPR029063">
    <property type="entry name" value="SAM-dependent_MTases_sf"/>
</dbReference>
<evidence type="ECO:0000313" key="3">
    <source>
        <dbReference type="EMBL" id="GLC53390.1"/>
    </source>
</evidence>
<name>A0A9W6BKC6_9CHLO</name>
<feature type="region of interest" description="Disordered" evidence="1">
    <location>
        <begin position="201"/>
        <end position="238"/>
    </location>
</feature>
<dbReference type="Gene3D" id="3.40.50.150">
    <property type="entry name" value="Vaccinia Virus protein VP39"/>
    <property type="match status" value="1"/>
</dbReference>
<evidence type="ECO:0000259" key="2">
    <source>
        <dbReference type="Pfam" id="PF08241"/>
    </source>
</evidence>
<dbReference type="PANTHER" id="PTHR45036">
    <property type="entry name" value="METHYLTRANSFERASE LIKE 7B"/>
    <property type="match status" value="1"/>
</dbReference>
<dbReference type="OrthoDB" id="416496at2759"/>
<keyword evidence="4" id="KW-1185">Reference proteome</keyword>
<dbReference type="EMBL" id="BRXU01000007">
    <property type="protein sequence ID" value="GLC53390.1"/>
    <property type="molecule type" value="Genomic_DNA"/>
</dbReference>
<evidence type="ECO:0000256" key="1">
    <source>
        <dbReference type="SAM" id="MobiDB-lite"/>
    </source>
</evidence>
<dbReference type="Proteomes" id="UP001165080">
    <property type="component" value="Unassembled WGS sequence"/>
</dbReference>
<reference evidence="3 4" key="1">
    <citation type="journal article" date="2023" name="Commun. Biol.">
        <title>Reorganization of the ancestral sex-determining regions during the evolution of trioecy in Pleodorina starrii.</title>
        <authorList>
            <person name="Takahashi K."/>
            <person name="Suzuki S."/>
            <person name="Kawai-Toyooka H."/>
            <person name="Yamamoto K."/>
            <person name="Hamaji T."/>
            <person name="Ootsuki R."/>
            <person name="Yamaguchi H."/>
            <person name="Kawachi M."/>
            <person name="Higashiyama T."/>
            <person name="Nozaki H."/>
        </authorList>
    </citation>
    <scope>NUCLEOTIDE SEQUENCE [LARGE SCALE GENOMIC DNA]</scope>
    <source>
        <strain evidence="3 4">NIES-4479</strain>
    </source>
</reference>
<feature type="region of interest" description="Disordered" evidence="1">
    <location>
        <begin position="270"/>
        <end position="292"/>
    </location>
</feature>
<dbReference type="PANTHER" id="PTHR45036:SF1">
    <property type="entry name" value="METHYLTRANSFERASE LIKE 7A"/>
    <property type="match status" value="1"/>
</dbReference>
<organism evidence="3 4">
    <name type="scientific">Pleodorina starrii</name>
    <dbReference type="NCBI Taxonomy" id="330485"/>
    <lineage>
        <taxon>Eukaryota</taxon>
        <taxon>Viridiplantae</taxon>
        <taxon>Chlorophyta</taxon>
        <taxon>core chlorophytes</taxon>
        <taxon>Chlorophyceae</taxon>
        <taxon>CS clade</taxon>
        <taxon>Chlamydomonadales</taxon>
        <taxon>Volvocaceae</taxon>
        <taxon>Pleodorina</taxon>
    </lineage>
</organism>
<dbReference type="Pfam" id="PF08241">
    <property type="entry name" value="Methyltransf_11"/>
    <property type="match status" value="1"/>
</dbReference>
<proteinExistence type="predicted"/>
<accession>A0A9W6BKC6</accession>
<feature type="compositionally biased region" description="Low complexity" evidence="1">
    <location>
        <begin position="201"/>
        <end position="230"/>
    </location>
</feature>
<dbReference type="InterPro" id="IPR052356">
    <property type="entry name" value="Thiol_S-MT"/>
</dbReference>
<sequence>MRMSAQAHFVAARHKALSRTRPILAPPHIRSPRRSRQCLKFSALQKDDRAASQPLTDERPGLPSVIRRTALLGATAPCLCSLCCGGGAAKAAAGGRNPLYDRYFATVMRYGMGDYEAIIRPVKSQLFGELVQGLLARSGAAEGGGGGGGTAAAAAIATAGGGGSSIGGASTRLAKRVLEVGVGTGPNFPFYTAALSQAAGRAPEPSGSASAAAAAEPSAQTASEAAAQAFPPHPPPLHIVGLDPNAEMLRFAGDAAKAAGLRLVGDGDGSSLGGDGGDGGSSSLSSTGGGMSEGSAASMAAVSLVQGSAEALPFSDGEFDAAVVTLVMCSVPSPTAALGELRRVVRPGGRLLIIEHVAAGEGRPGMRLAQSLLTPLQRLLADGCNLNRDTAAALRTAGWRAGQGELRSFELEGLAILAPHIAGVLVR</sequence>
<feature type="domain" description="Methyltransferase type 11" evidence="2">
    <location>
        <begin position="302"/>
        <end position="353"/>
    </location>
</feature>
<dbReference type="AlphaFoldDB" id="A0A9W6BKC6"/>
<dbReference type="InterPro" id="IPR013216">
    <property type="entry name" value="Methyltransf_11"/>
</dbReference>
<feature type="compositionally biased region" description="Gly residues" evidence="1">
    <location>
        <begin position="270"/>
        <end position="280"/>
    </location>
</feature>
<evidence type="ECO:0000313" key="4">
    <source>
        <dbReference type="Proteomes" id="UP001165080"/>
    </source>
</evidence>